<dbReference type="Gene3D" id="2.30.29.30">
    <property type="entry name" value="Pleckstrin-homology domain (PH domain)/Phosphotyrosine-binding domain (PTB)"/>
    <property type="match status" value="1"/>
</dbReference>
<reference evidence="3 4" key="1">
    <citation type="submission" date="2010-05" db="EMBL/GenBank/DDBJ databases">
        <title>The Genome Sequence of Thecamonas trahens ATCC 50062.</title>
        <authorList>
            <consortium name="The Broad Institute Genome Sequencing Platform"/>
            <person name="Russ C."/>
            <person name="Cuomo C."/>
            <person name="Shea T."/>
            <person name="Young S.K."/>
            <person name="Zeng Q."/>
            <person name="Koehrsen M."/>
            <person name="Haas B."/>
            <person name="Borodovsky M."/>
            <person name="Guigo R."/>
            <person name="Alvarado L."/>
            <person name="Berlin A."/>
            <person name="Bochicchio J."/>
            <person name="Borenstein D."/>
            <person name="Chapman S."/>
            <person name="Chen Z."/>
            <person name="Freedman E."/>
            <person name="Gellesch M."/>
            <person name="Goldberg J."/>
            <person name="Griggs A."/>
            <person name="Gujja S."/>
            <person name="Heilman E."/>
            <person name="Heiman D."/>
            <person name="Hepburn T."/>
            <person name="Howarth C."/>
            <person name="Jen D."/>
            <person name="Larson L."/>
            <person name="Mehta T."/>
            <person name="Park D."/>
            <person name="Pearson M."/>
            <person name="Roberts A."/>
            <person name="Saif S."/>
            <person name="Shenoy N."/>
            <person name="Sisk P."/>
            <person name="Stolte C."/>
            <person name="Sykes S."/>
            <person name="Thomson T."/>
            <person name="Walk T."/>
            <person name="White J."/>
            <person name="Yandava C."/>
            <person name="Burger G."/>
            <person name="Gray M.W."/>
            <person name="Holland P.W.H."/>
            <person name="King N."/>
            <person name="Lang F.B.F."/>
            <person name="Roger A.J."/>
            <person name="Ruiz-Trillo I."/>
            <person name="Lander E."/>
            <person name="Nusbaum C."/>
        </authorList>
    </citation>
    <scope>NUCLEOTIDE SEQUENCE [LARGE SCALE GENOMIC DNA]</scope>
    <source>
        <strain evidence="3 4">ATCC 50062</strain>
    </source>
</reference>
<dbReference type="STRING" id="461836.A0A0L0DR30"/>
<dbReference type="EMBL" id="GL349438">
    <property type="protein sequence ID" value="KNC54764.1"/>
    <property type="molecule type" value="Genomic_DNA"/>
</dbReference>
<dbReference type="AlphaFoldDB" id="A0A0L0DR30"/>
<organism evidence="3 4">
    <name type="scientific">Thecamonas trahens ATCC 50062</name>
    <dbReference type="NCBI Taxonomy" id="461836"/>
    <lineage>
        <taxon>Eukaryota</taxon>
        <taxon>Apusozoa</taxon>
        <taxon>Apusomonadida</taxon>
        <taxon>Apusomonadidae</taxon>
        <taxon>Thecamonas</taxon>
    </lineage>
</organism>
<feature type="compositionally biased region" description="Low complexity" evidence="1">
    <location>
        <begin position="289"/>
        <end position="301"/>
    </location>
</feature>
<name>A0A0L0DR30_THETB</name>
<accession>A0A0L0DR30</accession>
<sequence>MAEVEGTPKGKSKSKKPPAVPMQRHGLLARVVAPMLAEAATCSSLTRGESGETSGSPETGTPAAASETGALAGVGGVGADGSGLVPEPYHRQHVDVGRIVTNVGETADPDMLHATFEGQTIIVPRTSVDILCDEAGNLVPDAERKEAKRAEKEARKVAKARSKTLREQMKKSADVTELFSVSGPISVAAEARAAVALVRVRLDFDDLASPEAAGDDASWVWILPGDVLAVSDSEPQTLTLVYGEATGRAPAACFTLLLGSEAQSRLIEVSARMRAKTALLNDVRRRRVPSSAGHDSGSSSASDDDAELPPPASSAADGDEIVFEGTVEKKGEKRHSWKTRFFRVYRNRIEYFAKAKDKKSKGAIPLGAHVSVQMVEYEGDAAHFRFAIITPERTWLLRVDDEANRVAWIEALNSILSQ</sequence>
<dbReference type="RefSeq" id="XP_013761664.1">
    <property type="nucleotide sequence ID" value="XM_013906210.1"/>
</dbReference>
<dbReference type="GeneID" id="25561360"/>
<feature type="region of interest" description="Disordered" evidence="1">
    <location>
        <begin position="286"/>
        <end position="320"/>
    </location>
</feature>
<feature type="region of interest" description="Disordered" evidence="1">
    <location>
        <begin position="1"/>
        <end position="22"/>
    </location>
</feature>
<proteinExistence type="predicted"/>
<feature type="compositionally biased region" description="Polar residues" evidence="1">
    <location>
        <begin position="43"/>
        <end position="59"/>
    </location>
</feature>
<dbReference type="PROSITE" id="PS50003">
    <property type="entry name" value="PH_DOMAIN"/>
    <property type="match status" value="1"/>
</dbReference>
<dbReference type="Proteomes" id="UP000054408">
    <property type="component" value="Unassembled WGS sequence"/>
</dbReference>
<evidence type="ECO:0000259" key="2">
    <source>
        <dbReference type="PROSITE" id="PS50003"/>
    </source>
</evidence>
<dbReference type="InterPro" id="IPR051707">
    <property type="entry name" value="PI-Interact_SigTrans_Reg"/>
</dbReference>
<protein>
    <recommendedName>
        <fullName evidence="2">PH domain-containing protein</fullName>
    </recommendedName>
</protein>
<keyword evidence="4" id="KW-1185">Reference proteome</keyword>
<dbReference type="PANTHER" id="PTHR14336">
    <property type="entry name" value="TANDEM PH DOMAIN CONTAINING PROTEIN"/>
    <property type="match status" value="1"/>
</dbReference>
<evidence type="ECO:0000313" key="4">
    <source>
        <dbReference type="Proteomes" id="UP000054408"/>
    </source>
</evidence>
<dbReference type="InterPro" id="IPR001849">
    <property type="entry name" value="PH_domain"/>
</dbReference>
<feature type="region of interest" description="Disordered" evidence="1">
    <location>
        <begin position="43"/>
        <end position="65"/>
    </location>
</feature>
<feature type="domain" description="PH" evidence="2">
    <location>
        <begin position="320"/>
        <end position="417"/>
    </location>
</feature>
<dbReference type="InterPro" id="IPR011993">
    <property type="entry name" value="PH-like_dom_sf"/>
</dbReference>
<gene>
    <name evidence="3" type="ORF">AMSG_01615</name>
</gene>
<evidence type="ECO:0000313" key="3">
    <source>
        <dbReference type="EMBL" id="KNC54764.1"/>
    </source>
</evidence>
<dbReference type="SMART" id="SM00233">
    <property type="entry name" value="PH"/>
    <property type="match status" value="1"/>
</dbReference>
<dbReference type="Pfam" id="PF00169">
    <property type="entry name" value="PH"/>
    <property type="match status" value="1"/>
</dbReference>
<dbReference type="PANTHER" id="PTHR14336:SF8">
    <property type="entry name" value="PROTEIN OPY1"/>
    <property type="match status" value="1"/>
</dbReference>
<evidence type="ECO:0000256" key="1">
    <source>
        <dbReference type="SAM" id="MobiDB-lite"/>
    </source>
</evidence>
<dbReference type="SUPFAM" id="SSF50729">
    <property type="entry name" value="PH domain-like"/>
    <property type="match status" value="1"/>
</dbReference>
<dbReference type="OrthoDB" id="2157866at2759"/>